<feature type="transmembrane region" description="Helical" evidence="1">
    <location>
        <begin position="428"/>
        <end position="450"/>
    </location>
</feature>
<comment type="caution">
    <text evidence="2">The sequence shown here is derived from an EMBL/GenBank/DDBJ whole genome shotgun (WGS) entry which is preliminary data.</text>
</comment>
<keyword evidence="1" id="KW-0812">Transmembrane</keyword>
<dbReference type="EMBL" id="BJYZ01000007">
    <property type="protein sequence ID" value="GEO37700.1"/>
    <property type="molecule type" value="Genomic_DNA"/>
</dbReference>
<keyword evidence="1" id="KW-1133">Transmembrane helix</keyword>
<name>A0A512DNF0_9PROT</name>
<protein>
    <recommendedName>
        <fullName evidence="4">Glycosyltransferase RgtA/B/C/D-like domain-containing protein</fullName>
    </recommendedName>
</protein>
<evidence type="ECO:0000256" key="1">
    <source>
        <dbReference type="SAM" id="Phobius"/>
    </source>
</evidence>
<organism evidence="2 3">
    <name type="scientific">Skermanella aerolata</name>
    <dbReference type="NCBI Taxonomy" id="393310"/>
    <lineage>
        <taxon>Bacteria</taxon>
        <taxon>Pseudomonadati</taxon>
        <taxon>Pseudomonadota</taxon>
        <taxon>Alphaproteobacteria</taxon>
        <taxon>Rhodospirillales</taxon>
        <taxon>Azospirillaceae</taxon>
        <taxon>Skermanella</taxon>
    </lineage>
</organism>
<dbReference type="AlphaFoldDB" id="A0A512DNF0"/>
<evidence type="ECO:0000313" key="2">
    <source>
        <dbReference type="EMBL" id="GEO37700.1"/>
    </source>
</evidence>
<accession>A0A512DNF0</accession>
<keyword evidence="1" id="KW-0472">Membrane</keyword>
<feature type="transmembrane region" description="Helical" evidence="1">
    <location>
        <begin position="393"/>
        <end position="416"/>
    </location>
</feature>
<feature type="transmembrane region" description="Helical" evidence="1">
    <location>
        <begin position="208"/>
        <end position="227"/>
    </location>
</feature>
<keyword evidence="3" id="KW-1185">Reference proteome</keyword>
<feature type="transmembrane region" description="Helical" evidence="1">
    <location>
        <begin position="161"/>
        <end position="177"/>
    </location>
</feature>
<feature type="transmembrane region" description="Helical" evidence="1">
    <location>
        <begin position="366"/>
        <end position="387"/>
    </location>
</feature>
<gene>
    <name evidence="2" type="ORF">SAE02_18480</name>
</gene>
<dbReference type="Proteomes" id="UP000321523">
    <property type="component" value="Unassembled WGS sequence"/>
</dbReference>
<feature type="transmembrane region" description="Helical" evidence="1">
    <location>
        <begin position="131"/>
        <end position="149"/>
    </location>
</feature>
<proteinExistence type="predicted"/>
<evidence type="ECO:0008006" key="4">
    <source>
        <dbReference type="Google" id="ProtNLM"/>
    </source>
</evidence>
<reference evidence="2 3" key="1">
    <citation type="submission" date="2019-07" db="EMBL/GenBank/DDBJ databases">
        <title>Whole genome shotgun sequence of Skermanella aerolata NBRC 106429.</title>
        <authorList>
            <person name="Hosoyama A."/>
            <person name="Uohara A."/>
            <person name="Ohji S."/>
            <person name="Ichikawa N."/>
        </authorList>
    </citation>
    <scope>NUCLEOTIDE SEQUENCE [LARGE SCALE GENOMIC DNA]</scope>
    <source>
        <strain evidence="2 3">NBRC 106429</strain>
    </source>
</reference>
<evidence type="ECO:0000313" key="3">
    <source>
        <dbReference type="Proteomes" id="UP000321523"/>
    </source>
</evidence>
<feature type="transmembrane region" description="Helical" evidence="1">
    <location>
        <begin position="233"/>
        <end position="252"/>
    </location>
</feature>
<sequence length="468" mass="49778">MLIYAVLAPLLINTGIADNGDFSRSMQWFIEKPAAFETNWPSDDATWDRRFAKFWIDEWTPKPEPALGGMESRSSAQLLNMAGIAANAAARTVTGNTGYSLRIASIPARIVELAAFAALAILFHAATGSAALTFGTMLFVSAVLLDVSYKAFFNSFYEERASLLYLTVLVPAAVLAFRAAGGWGWKILFAAVLALFATSKAQFAPTPAILLAVFLAHSWVSGIPGLTWRRAPAFAALFLVPQIVALAATSGYEFRNVNAYNATFIGALTFSEDPGRHLADFPPDAARCIGVNAFVPGTCFTELGSLTSHGKVVSIYLNDPPAMASAVHFASDAMQDIALDVYGKRHLDGLIEPLFEPSFWTTVKGLLPTGFGFYLLALALSGVLLPISRTAGLRGFALAAQFLCAVAVSQTVITVVGDGRAEIAKHLLVGNFAFDLAVVLTAGLLVRAVASSPVASRVFPSRLTAVKG</sequence>